<dbReference type="InterPro" id="IPR052343">
    <property type="entry name" value="Retrotransposon-Effector_Assoc"/>
</dbReference>
<keyword evidence="1" id="KW-0808">Transferase</keyword>
<keyword evidence="1" id="KW-0548">Nucleotidyltransferase</keyword>
<dbReference type="PANTHER" id="PTHR46890:SF48">
    <property type="entry name" value="RNA-DIRECTED DNA POLYMERASE"/>
    <property type="match status" value="1"/>
</dbReference>
<evidence type="ECO:0000313" key="2">
    <source>
        <dbReference type="Proteomes" id="UP000325315"/>
    </source>
</evidence>
<dbReference type="AlphaFoldDB" id="A0A5B6X384"/>
<sequence>MAPLKAPGSDGYHAIFFQSQWDLVGGAVCEWVQGNKIEEELNNTLIVLILKKGHPEDFSQFRPISLCSVLYKLVMKVIANRFKVVFPKFISPEQAGFIAGRNLSDNVIIA</sequence>
<protein>
    <submittedName>
        <fullName evidence="1">Reverse transcriptase</fullName>
    </submittedName>
</protein>
<dbReference type="EMBL" id="SMMG02000001">
    <property type="protein sequence ID" value="KAA3488056.1"/>
    <property type="molecule type" value="Genomic_DNA"/>
</dbReference>
<organism evidence="1 2">
    <name type="scientific">Gossypium australe</name>
    <dbReference type="NCBI Taxonomy" id="47621"/>
    <lineage>
        <taxon>Eukaryota</taxon>
        <taxon>Viridiplantae</taxon>
        <taxon>Streptophyta</taxon>
        <taxon>Embryophyta</taxon>
        <taxon>Tracheophyta</taxon>
        <taxon>Spermatophyta</taxon>
        <taxon>Magnoliopsida</taxon>
        <taxon>eudicotyledons</taxon>
        <taxon>Gunneridae</taxon>
        <taxon>Pentapetalae</taxon>
        <taxon>rosids</taxon>
        <taxon>malvids</taxon>
        <taxon>Malvales</taxon>
        <taxon>Malvaceae</taxon>
        <taxon>Malvoideae</taxon>
        <taxon>Gossypium</taxon>
    </lineage>
</organism>
<dbReference type="OrthoDB" id="990063at2759"/>
<keyword evidence="2" id="KW-1185">Reference proteome</keyword>
<evidence type="ECO:0000313" key="1">
    <source>
        <dbReference type="EMBL" id="KAA3488056.1"/>
    </source>
</evidence>
<reference evidence="2" key="1">
    <citation type="journal article" date="2019" name="Plant Biotechnol. J.">
        <title>Genome sequencing of the Australian wild diploid species Gossypium australe highlights disease resistance and delayed gland morphogenesis.</title>
        <authorList>
            <person name="Cai Y."/>
            <person name="Cai X."/>
            <person name="Wang Q."/>
            <person name="Wang P."/>
            <person name="Zhang Y."/>
            <person name="Cai C."/>
            <person name="Xu Y."/>
            <person name="Wang K."/>
            <person name="Zhou Z."/>
            <person name="Wang C."/>
            <person name="Geng S."/>
            <person name="Li B."/>
            <person name="Dong Q."/>
            <person name="Hou Y."/>
            <person name="Wang H."/>
            <person name="Ai P."/>
            <person name="Liu Z."/>
            <person name="Yi F."/>
            <person name="Sun M."/>
            <person name="An G."/>
            <person name="Cheng J."/>
            <person name="Zhang Y."/>
            <person name="Shi Q."/>
            <person name="Xie Y."/>
            <person name="Shi X."/>
            <person name="Chang Y."/>
            <person name="Huang F."/>
            <person name="Chen Y."/>
            <person name="Hong S."/>
            <person name="Mi L."/>
            <person name="Sun Q."/>
            <person name="Zhang L."/>
            <person name="Zhou B."/>
            <person name="Peng R."/>
            <person name="Zhang X."/>
            <person name="Liu F."/>
        </authorList>
    </citation>
    <scope>NUCLEOTIDE SEQUENCE [LARGE SCALE GENOMIC DNA]</scope>
    <source>
        <strain evidence="2">cv. PA1801</strain>
    </source>
</reference>
<dbReference type="Proteomes" id="UP000325315">
    <property type="component" value="Unassembled WGS sequence"/>
</dbReference>
<keyword evidence="1" id="KW-0695">RNA-directed DNA polymerase</keyword>
<name>A0A5B6X384_9ROSI</name>
<dbReference type="PANTHER" id="PTHR46890">
    <property type="entry name" value="NON-LTR RETROLELEMENT REVERSE TRANSCRIPTASE-LIKE PROTEIN-RELATED"/>
    <property type="match status" value="1"/>
</dbReference>
<gene>
    <name evidence="1" type="ORF">EPI10_031837</name>
</gene>
<proteinExistence type="predicted"/>
<accession>A0A5B6X384</accession>
<dbReference type="GO" id="GO:0003964">
    <property type="term" value="F:RNA-directed DNA polymerase activity"/>
    <property type="evidence" value="ECO:0007669"/>
    <property type="project" value="UniProtKB-KW"/>
</dbReference>
<comment type="caution">
    <text evidence="1">The sequence shown here is derived from an EMBL/GenBank/DDBJ whole genome shotgun (WGS) entry which is preliminary data.</text>
</comment>